<dbReference type="SMART" id="SM01321">
    <property type="entry name" value="Y1_Tnp"/>
    <property type="match status" value="1"/>
</dbReference>
<organism evidence="2 3">
    <name type="scientific">Haloferula sargassicola</name>
    <dbReference type="NCBI Taxonomy" id="490096"/>
    <lineage>
        <taxon>Bacteria</taxon>
        <taxon>Pseudomonadati</taxon>
        <taxon>Verrucomicrobiota</taxon>
        <taxon>Verrucomicrobiia</taxon>
        <taxon>Verrucomicrobiales</taxon>
        <taxon>Verrucomicrobiaceae</taxon>
        <taxon>Haloferula</taxon>
    </lineage>
</organism>
<dbReference type="Gene3D" id="3.30.70.1290">
    <property type="entry name" value="Transposase IS200-like"/>
    <property type="match status" value="1"/>
</dbReference>
<dbReference type="EMBL" id="BAABRI010000004">
    <property type="protein sequence ID" value="GAA5481700.1"/>
    <property type="molecule type" value="Genomic_DNA"/>
</dbReference>
<feature type="domain" description="Transposase IS200-like" evidence="1">
    <location>
        <begin position="5"/>
        <end position="119"/>
    </location>
</feature>
<evidence type="ECO:0000259" key="1">
    <source>
        <dbReference type="SMART" id="SM01321"/>
    </source>
</evidence>
<dbReference type="PANTHER" id="PTHR33360:SF2">
    <property type="entry name" value="TRANSPOSASE FOR INSERTION SEQUENCE ELEMENT IS200"/>
    <property type="match status" value="1"/>
</dbReference>
<dbReference type="Pfam" id="PF01797">
    <property type="entry name" value="Y1_Tnp"/>
    <property type="match status" value="1"/>
</dbReference>
<proteinExistence type="predicted"/>
<comment type="caution">
    <text evidence="2">The sequence shown here is derived from an EMBL/GenBank/DDBJ whole genome shotgun (WGS) entry which is preliminary data.</text>
</comment>
<keyword evidence="3" id="KW-1185">Reference proteome</keyword>
<evidence type="ECO:0000313" key="2">
    <source>
        <dbReference type="EMBL" id="GAA5481700.1"/>
    </source>
</evidence>
<dbReference type="RefSeq" id="WP_353565850.1">
    <property type="nucleotide sequence ID" value="NZ_BAABRI010000004.1"/>
</dbReference>
<accession>A0ABP9UJK1</accession>
<name>A0ABP9UJK1_9BACT</name>
<dbReference type="Proteomes" id="UP001476282">
    <property type="component" value="Unassembled WGS sequence"/>
</dbReference>
<gene>
    <name evidence="2" type="ORF">Hsar01_00911</name>
</gene>
<dbReference type="PANTHER" id="PTHR33360">
    <property type="entry name" value="TRANSPOSASE FOR INSERTION SEQUENCE ELEMENT IS200"/>
    <property type="match status" value="1"/>
</dbReference>
<dbReference type="InterPro" id="IPR002686">
    <property type="entry name" value="Transposase_17"/>
</dbReference>
<sequence length="150" mass="17291">MAQSLSQILLHVIFSTKERRPFLSSTIRPQVHAYLAATARQLGAECYRAGGIEDHVHLAVRLPRTLSVSKLVEQVKSSSSKWIKTLGPTWETFAWQAGYGAFSISRTHLSQLVDYIGGQEEHHRKMSFQDEYRALLRKLRVDFDERYVWD</sequence>
<evidence type="ECO:0000313" key="3">
    <source>
        <dbReference type="Proteomes" id="UP001476282"/>
    </source>
</evidence>
<dbReference type="InterPro" id="IPR036515">
    <property type="entry name" value="Transposase_17_sf"/>
</dbReference>
<reference evidence="2 3" key="1">
    <citation type="submission" date="2024-02" db="EMBL/GenBank/DDBJ databases">
        <title>Haloferula sargassicola NBRC 104335.</title>
        <authorList>
            <person name="Ichikawa N."/>
            <person name="Katano-Makiyama Y."/>
            <person name="Hidaka K."/>
        </authorList>
    </citation>
    <scope>NUCLEOTIDE SEQUENCE [LARGE SCALE GENOMIC DNA]</scope>
    <source>
        <strain evidence="2 3">NBRC 104335</strain>
    </source>
</reference>
<protein>
    <recommendedName>
        <fullName evidence="1">Transposase IS200-like domain-containing protein</fullName>
    </recommendedName>
</protein>
<dbReference type="SUPFAM" id="SSF143422">
    <property type="entry name" value="Transposase IS200-like"/>
    <property type="match status" value="1"/>
</dbReference>
<dbReference type="NCBIfam" id="NF033573">
    <property type="entry name" value="transpos_IS200"/>
    <property type="match status" value="1"/>
</dbReference>